<comment type="caution">
    <text evidence="3">The sequence shown here is derived from an EMBL/GenBank/DDBJ whole genome shotgun (WGS) entry which is preliminary data.</text>
</comment>
<sequence length="150" mass="16347">MTLHVGRPTDLLSHVGESIGTTDWIEITQARVDEFADATGDHQWIHVDPDRAAAGPFGRTVVHGFLTLALSPVALYELLVIDHLEASVNYGLNKVRFPAALPVGTRVRLHIEITAVAQKPAGVEVTFQVTTEADEGDRPVCVAEQVVLYR</sequence>
<dbReference type="PANTHER" id="PTHR42993">
    <property type="entry name" value="MAOC-LIKE DEHYDRATASE DOMAIN-CONTAINING PROTEIN"/>
    <property type="match status" value="1"/>
</dbReference>
<evidence type="ECO:0000256" key="1">
    <source>
        <dbReference type="ARBA" id="ARBA00005254"/>
    </source>
</evidence>
<proteinExistence type="inferred from homology"/>
<dbReference type="InterPro" id="IPR002539">
    <property type="entry name" value="MaoC-like_dom"/>
</dbReference>
<keyword evidence="4" id="KW-1185">Reference proteome</keyword>
<evidence type="ECO:0000313" key="3">
    <source>
        <dbReference type="EMBL" id="GAA4390075.1"/>
    </source>
</evidence>
<evidence type="ECO:0000259" key="2">
    <source>
        <dbReference type="Pfam" id="PF01575"/>
    </source>
</evidence>
<dbReference type="SUPFAM" id="SSF54637">
    <property type="entry name" value="Thioesterase/thiol ester dehydrase-isomerase"/>
    <property type="match status" value="1"/>
</dbReference>
<comment type="similarity">
    <text evidence="1">Belongs to the enoyl-CoA hydratase/isomerase family.</text>
</comment>
<protein>
    <submittedName>
        <fullName evidence="3">MaoC family dehydratase</fullName>
    </submittedName>
</protein>
<gene>
    <name evidence="3" type="ORF">GCM10023147_17620</name>
</gene>
<accession>A0ABP8JFP4</accession>
<dbReference type="InterPro" id="IPR029069">
    <property type="entry name" value="HotDog_dom_sf"/>
</dbReference>
<dbReference type="Proteomes" id="UP001500635">
    <property type="component" value="Unassembled WGS sequence"/>
</dbReference>
<dbReference type="Gene3D" id="3.10.129.10">
    <property type="entry name" value="Hotdog Thioesterase"/>
    <property type="match status" value="1"/>
</dbReference>
<dbReference type="Pfam" id="PF01575">
    <property type="entry name" value="MaoC_dehydratas"/>
    <property type="match status" value="1"/>
</dbReference>
<name>A0ABP8JFP4_9ACTN</name>
<evidence type="ECO:0000313" key="4">
    <source>
        <dbReference type="Proteomes" id="UP001500635"/>
    </source>
</evidence>
<dbReference type="InterPro" id="IPR039375">
    <property type="entry name" value="NodN-like"/>
</dbReference>
<reference evidence="4" key="1">
    <citation type="journal article" date="2019" name="Int. J. Syst. Evol. Microbiol.">
        <title>The Global Catalogue of Microorganisms (GCM) 10K type strain sequencing project: providing services to taxonomists for standard genome sequencing and annotation.</title>
        <authorList>
            <consortium name="The Broad Institute Genomics Platform"/>
            <consortium name="The Broad Institute Genome Sequencing Center for Infectious Disease"/>
            <person name="Wu L."/>
            <person name="Ma J."/>
        </authorList>
    </citation>
    <scope>NUCLEOTIDE SEQUENCE [LARGE SCALE GENOMIC DNA]</scope>
    <source>
        <strain evidence="4">JCM 17688</strain>
    </source>
</reference>
<dbReference type="RefSeq" id="WP_344993910.1">
    <property type="nucleotide sequence ID" value="NZ_BAABFR010000021.1"/>
</dbReference>
<dbReference type="EMBL" id="BAABFR010000021">
    <property type="protein sequence ID" value="GAA4390075.1"/>
    <property type="molecule type" value="Genomic_DNA"/>
</dbReference>
<organism evidence="3 4">
    <name type="scientific">Tsukamurella soli</name>
    <dbReference type="NCBI Taxonomy" id="644556"/>
    <lineage>
        <taxon>Bacteria</taxon>
        <taxon>Bacillati</taxon>
        <taxon>Actinomycetota</taxon>
        <taxon>Actinomycetes</taxon>
        <taxon>Mycobacteriales</taxon>
        <taxon>Tsukamurellaceae</taxon>
        <taxon>Tsukamurella</taxon>
    </lineage>
</organism>
<dbReference type="CDD" id="cd03450">
    <property type="entry name" value="NodN"/>
    <property type="match status" value="1"/>
</dbReference>
<dbReference type="PANTHER" id="PTHR42993:SF1">
    <property type="entry name" value="MAOC-LIKE DEHYDRATASE DOMAIN-CONTAINING PROTEIN"/>
    <property type="match status" value="1"/>
</dbReference>
<feature type="domain" description="MaoC-like" evidence="2">
    <location>
        <begin position="14"/>
        <end position="130"/>
    </location>
</feature>